<name>A0AC58NJP2_CAMBA</name>
<reference evidence="2" key="1">
    <citation type="submission" date="2025-08" db="UniProtKB">
        <authorList>
            <consortium name="RefSeq"/>
        </authorList>
    </citation>
    <scope>IDENTIFICATION</scope>
    <source>
        <tissue evidence="2">Blood</tissue>
    </source>
</reference>
<proteinExistence type="predicted"/>
<dbReference type="RefSeq" id="XP_074198004.1">
    <property type="nucleotide sequence ID" value="XM_074341903.1"/>
</dbReference>
<dbReference type="Proteomes" id="UP001732780">
    <property type="component" value="Chromosome 16"/>
</dbReference>
<evidence type="ECO:0000313" key="1">
    <source>
        <dbReference type="Proteomes" id="UP001732780"/>
    </source>
</evidence>
<keyword evidence="1" id="KW-1185">Reference proteome</keyword>
<gene>
    <name evidence="2" type="primary">LOC141573535</name>
</gene>
<protein>
    <submittedName>
        <fullName evidence="2">Uncharacterized protein LOC141573535</fullName>
    </submittedName>
</protein>
<sequence>MGRGCPCSPGSRRPLPELGAGASPWDYGDYTGAPDGPRPVAAAAAPGFPPFNSAPAFLLQPEDAAETEERNETGPKSRSGAGRAARKPALSSQRKPPALPRVAALGVAVAAEERRLWQRNRLTLEKDKPAVERCLEELVLRKTRTRCCSVCRAHRNGLSRDKLLCPAKAGLPEDFLTWGWRPSGKWQEWKVCKANQLEKAVAAAYTFIQKNQEHVITTKYLNYYSGLLDAAEGPLPDLEAQPEEAVFLRAVKLYNSGGSRSSTEDRERALAEYLAIFAWCLAGCEGAHEQADFKDF</sequence>
<accession>A0AC58NJP2</accession>
<evidence type="ECO:0000313" key="2">
    <source>
        <dbReference type="RefSeq" id="XP_074198004.1"/>
    </source>
</evidence>
<organism evidence="1 2">
    <name type="scientific">Camelus bactrianus</name>
    <name type="common">Bactrian camel</name>
    <dbReference type="NCBI Taxonomy" id="9837"/>
    <lineage>
        <taxon>Eukaryota</taxon>
        <taxon>Metazoa</taxon>
        <taxon>Chordata</taxon>
        <taxon>Craniata</taxon>
        <taxon>Vertebrata</taxon>
        <taxon>Euteleostomi</taxon>
        <taxon>Mammalia</taxon>
        <taxon>Eutheria</taxon>
        <taxon>Laurasiatheria</taxon>
        <taxon>Artiodactyla</taxon>
        <taxon>Tylopoda</taxon>
        <taxon>Camelidae</taxon>
        <taxon>Camelus</taxon>
    </lineage>
</organism>